<feature type="DNA-binding region" description="OmpR/PhoB-type" evidence="5">
    <location>
        <begin position="1"/>
        <end position="103"/>
    </location>
</feature>
<keyword evidence="4" id="KW-0804">Transcription</keyword>
<sequence length="928" mass="96721">MTGATRPRFRDLGPMLVERDGETRPVGGARLEAALALLIVHVGHPVGSDQLAQAVWGDAGVARSVSTLDSHVWRLRRVLEPDRAAGAPATTLVREPGGYRLVAEPDDLDSERFVRLATAAADLLDAGVADRALGTAEEALGLWRGRPFGSAAEQEWARAAVARLEEVRDQLRETHIGALLGTGATDRALAELETALAATPLRERLWAHRMTAYRDAGRRPEALQAYADARTVLVEELGLDPGPDLQALHASLLQDDRPAAPAGPALPAARGRLIGRAREVAAVLDLLGSGQVTTLVGAAGCGKTRLALEVARRHPAQSWFVDLTVATPDRVLDTVTSTLGLPTGGPADPAEALRRFAASRPVLLVLDNCEHVLDAAAGLVEDLPAGATVLATSREPLEVDGEQVLPLAPLATDAAVELFLDRIPAGRRDDTASARTIATAVDGLPLALELAAGRARAYTLPEIAEQVRADASSLARVGRGAAHHRTVRDAIGASYRTLPDPLAALHRAMGAVPGPFTASLAAGILGATAAPGNDRGQVTDAIAGLVHRSLLTPLGPPRPGAASRFAQLATVRGHAGHLAEEAGEDPAAARDAWVAALVDTRSALGSPDQARWYDAVDDDLAGLRATLHHTLVDAPSGTGVAVAARLGLFWTFRGMGLEGARWLSSAVLALDRAGRDGTRAIDRALLHVSLGCSWLVQGRIDAGLEEVRAGLAEAADVTGADALLLCEELAVVAGPVARVSDGDLLAEILAVMRGLPAEGTDVVVRHVELIHETITAPSPGLIPRYAVLHDDARAAGNFYTAWNGAANAARLLLTIGPPAEALVWARAAVRASVEAGLKDNPYALEVYGAALGQAGEPDAALRVFGAVEARHRDAGVPWPRSEDEATMIAALTTRLGEAAAARARAEGARRTLAELAELSGLSGLSNAR</sequence>
<dbReference type="Pfam" id="PF03704">
    <property type="entry name" value="BTAD"/>
    <property type="match status" value="1"/>
</dbReference>
<accession>A0ABN2MVB1</accession>
<dbReference type="Gene3D" id="1.10.10.10">
    <property type="entry name" value="Winged helix-like DNA-binding domain superfamily/Winged helix DNA-binding domain"/>
    <property type="match status" value="1"/>
</dbReference>
<dbReference type="EMBL" id="BAAAQK010000005">
    <property type="protein sequence ID" value="GAA1838821.1"/>
    <property type="molecule type" value="Genomic_DNA"/>
</dbReference>
<dbReference type="SMART" id="SM01043">
    <property type="entry name" value="BTAD"/>
    <property type="match status" value="1"/>
</dbReference>
<dbReference type="InterPro" id="IPR001867">
    <property type="entry name" value="OmpR/PhoB-type_DNA-bd"/>
</dbReference>
<dbReference type="InterPro" id="IPR011990">
    <property type="entry name" value="TPR-like_helical_dom_sf"/>
</dbReference>
<dbReference type="SUPFAM" id="SSF46894">
    <property type="entry name" value="C-terminal effector domain of the bipartite response regulators"/>
    <property type="match status" value="1"/>
</dbReference>
<evidence type="ECO:0000313" key="7">
    <source>
        <dbReference type="EMBL" id="GAA1838821.1"/>
    </source>
</evidence>
<dbReference type="InterPro" id="IPR036388">
    <property type="entry name" value="WH-like_DNA-bd_sf"/>
</dbReference>
<evidence type="ECO:0000256" key="1">
    <source>
        <dbReference type="ARBA" id="ARBA00005820"/>
    </source>
</evidence>
<dbReference type="CDD" id="cd15831">
    <property type="entry name" value="BTAD"/>
    <property type="match status" value="1"/>
</dbReference>
<comment type="caution">
    <text evidence="7">The sequence shown here is derived from an EMBL/GenBank/DDBJ whole genome shotgun (WGS) entry which is preliminary data.</text>
</comment>
<evidence type="ECO:0000256" key="2">
    <source>
        <dbReference type="ARBA" id="ARBA00023015"/>
    </source>
</evidence>
<proteinExistence type="inferred from homology"/>
<dbReference type="InterPro" id="IPR027417">
    <property type="entry name" value="P-loop_NTPase"/>
</dbReference>
<dbReference type="Proteomes" id="UP001500449">
    <property type="component" value="Unassembled WGS sequence"/>
</dbReference>
<name>A0ABN2MVB1_9PSEU</name>
<dbReference type="InterPro" id="IPR016032">
    <property type="entry name" value="Sig_transdc_resp-reg_C-effctor"/>
</dbReference>
<keyword evidence="2" id="KW-0805">Transcription regulation</keyword>
<dbReference type="SMART" id="SM00862">
    <property type="entry name" value="Trans_reg_C"/>
    <property type="match status" value="1"/>
</dbReference>
<dbReference type="RefSeq" id="WP_344414320.1">
    <property type="nucleotide sequence ID" value="NZ_BAAAQK010000005.1"/>
</dbReference>
<dbReference type="PANTHER" id="PTHR35807">
    <property type="entry name" value="TRANSCRIPTIONAL REGULATOR REDD-RELATED"/>
    <property type="match status" value="1"/>
</dbReference>
<dbReference type="InterPro" id="IPR005158">
    <property type="entry name" value="BTAD"/>
</dbReference>
<organism evidence="7 8">
    <name type="scientific">Pseudonocardia ailaonensis</name>
    <dbReference type="NCBI Taxonomy" id="367279"/>
    <lineage>
        <taxon>Bacteria</taxon>
        <taxon>Bacillati</taxon>
        <taxon>Actinomycetota</taxon>
        <taxon>Actinomycetes</taxon>
        <taxon>Pseudonocardiales</taxon>
        <taxon>Pseudonocardiaceae</taxon>
        <taxon>Pseudonocardia</taxon>
    </lineage>
</organism>
<dbReference type="PANTHER" id="PTHR35807:SF1">
    <property type="entry name" value="TRANSCRIPTIONAL REGULATOR REDD"/>
    <property type="match status" value="1"/>
</dbReference>
<dbReference type="Pfam" id="PF13401">
    <property type="entry name" value="AAA_22"/>
    <property type="match status" value="1"/>
</dbReference>
<protein>
    <recommendedName>
        <fullName evidence="6">OmpR/PhoB-type domain-containing protein</fullName>
    </recommendedName>
</protein>
<evidence type="ECO:0000256" key="3">
    <source>
        <dbReference type="ARBA" id="ARBA00023125"/>
    </source>
</evidence>
<gene>
    <name evidence="7" type="ORF">GCM10009836_17300</name>
</gene>
<evidence type="ECO:0000256" key="5">
    <source>
        <dbReference type="PROSITE-ProRule" id="PRU01091"/>
    </source>
</evidence>
<dbReference type="PROSITE" id="PS51755">
    <property type="entry name" value="OMPR_PHOB"/>
    <property type="match status" value="1"/>
</dbReference>
<feature type="domain" description="OmpR/PhoB-type" evidence="6">
    <location>
        <begin position="1"/>
        <end position="103"/>
    </location>
</feature>
<dbReference type="SUPFAM" id="SSF52540">
    <property type="entry name" value="P-loop containing nucleoside triphosphate hydrolases"/>
    <property type="match status" value="1"/>
</dbReference>
<dbReference type="SMART" id="SM00382">
    <property type="entry name" value="AAA"/>
    <property type="match status" value="1"/>
</dbReference>
<keyword evidence="8" id="KW-1185">Reference proteome</keyword>
<keyword evidence="3 5" id="KW-0238">DNA-binding</keyword>
<evidence type="ECO:0000313" key="8">
    <source>
        <dbReference type="Proteomes" id="UP001500449"/>
    </source>
</evidence>
<dbReference type="SUPFAM" id="SSF48452">
    <property type="entry name" value="TPR-like"/>
    <property type="match status" value="1"/>
</dbReference>
<dbReference type="InterPro" id="IPR049945">
    <property type="entry name" value="AAA_22"/>
</dbReference>
<dbReference type="InterPro" id="IPR003593">
    <property type="entry name" value="AAA+_ATPase"/>
</dbReference>
<comment type="similarity">
    <text evidence="1">Belongs to the AfsR/DnrI/RedD regulatory family.</text>
</comment>
<dbReference type="Pfam" id="PF00486">
    <property type="entry name" value="Trans_reg_C"/>
    <property type="match status" value="1"/>
</dbReference>
<evidence type="ECO:0000256" key="4">
    <source>
        <dbReference type="ARBA" id="ARBA00023163"/>
    </source>
</evidence>
<evidence type="ECO:0000259" key="6">
    <source>
        <dbReference type="PROSITE" id="PS51755"/>
    </source>
</evidence>
<reference evidence="7 8" key="1">
    <citation type="journal article" date="2019" name="Int. J. Syst. Evol. Microbiol.">
        <title>The Global Catalogue of Microorganisms (GCM) 10K type strain sequencing project: providing services to taxonomists for standard genome sequencing and annotation.</title>
        <authorList>
            <consortium name="The Broad Institute Genomics Platform"/>
            <consortium name="The Broad Institute Genome Sequencing Center for Infectious Disease"/>
            <person name="Wu L."/>
            <person name="Ma J."/>
        </authorList>
    </citation>
    <scope>NUCLEOTIDE SEQUENCE [LARGE SCALE GENOMIC DNA]</scope>
    <source>
        <strain evidence="7 8">JCM 16009</strain>
    </source>
</reference>
<dbReference type="InterPro" id="IPR051677">
    <property type="entry name" value="AfsR-DnrI-RedD_regulator"/>
</dbReference>
<dbReference type="Gene3D" id="1.25.40.10">
    <property type="entry name" value="Tetratricopeptide repeat domain"/>
    <property type="match status" value="1"/>
</dbReference>